<dbReference type="Gene3D" id="3.40.50.1240">
    <property type="entry name" value="Phosphoglycerate mutase-like"/>
    <property type="match status" value="1"/>
</dbReference>
<protein>
    <submittedName>
        <fullName evidence="1">Probable phosphoglycerate mutase</fullName>
    </submittedName>
</protein>
<dbReference type="GO" id="GO:0005829">
    <property type="term" value="C:cytosol"/>
    <property type="evidence" value="ECO:0007669"/>
    <property type="project" value="TreeGrafter"/>
</dbReference>
<dbReference type="AlphaFoldDB" id="A0A1H5W0K6"/>
<dbReference type="GO" id="GO:0016791">
    <property type="term" value="F:phosphatase activity"/>
    <property type="evidence" value="ECO:0007669"/>
    <property type="project" value="TreeGrafter"/>
</dbReference>
<proteinExistence type="predicted"/>
<dbReference type="Pfam" id="PF00300">
    <property type="entry name" value="His_Phos_1"/>
    <property type="match status" value="1"/>
</dbReference>
<sequence length="242" mass="26316">MVRLPAVNPADESAERVYRQSRFAPPPGATEVLLVRHGASQAFRPGEPFPLVDGQGDPELAPEGREQAVQVCRRLAGEHIDAVYVSSLRRTSQTAEPLARALGLVSRVEPDLREVHLGSWEGGLFRVKVAENDPVALRLFAEERWDVIPGAEEAEAFARRVRQVIDRLAAAHAGQRLAVFTHGAFIAQALALAARSRPFAFLGADNASISHLVVLDGRWTVRRYNDTAHIDGALEASAAPLT</sequence>
<dbReference type="PANTHER" id="PTHR48100:SF44">
    <property type="entry name" value="PHOSPHATASE C1620.13-RELATED"/>
    <property type="match status" value="1"/>
</dbReference>
<dbReference type="PANTHER" id="PTHR48100">
    <property type="entry name" value="BROAD-SPECIFICITY PHOSPHATASE YOR283W-RELATED"/>
    <property type="match status" value="1"/>
</dbReference>
<dbReference type="Proteomes" id="UP000236723">
    <property type="component" value="Unassembled WGS sequence"/>
</dbReference>
<name>A0A1H5W0K6_9ACTN</name>
<dbReference type="InterPro" id="IPR013078">
    <property type="entry name" value="His_Pase_superF_clade-1"/>
</dbReference>
<dbReference type="SMART" id="SM00855">
    <property type="entry name" value="PGAM"/>
    <property type="match status" value="1"/>
</dbReference>
<keyword evidence="2" id="KW-1185">Reference proteome</keyword>
<evidence type="ECO:0000313" key="2">
    <source>
        <dbReference type="Proteomes" id="UP000236723"/>
    </source>
</evidence>
<dbReference type="CDD" id="cd07067">
    <property type="entry name" value="HP_PGM_like"/>
    <property type="match status" value="1"/>
</dbReference>
<reference evidence="2" key="1">
    <citation type="submission" date="2016-10" db="EMBL/GenBank/DDBJ databases">
        <authorList>
            <person name="Varghese N."/>
            <person name="Submissions S."/>
        </authorList>
    </citation>
    <scope>NUCLEOTIDE SEQUENCE [LARGE SCALE GENOMIC DNA]</scope>
    <source>
        <strain evidence="2">DSM 43163</strain>
    </source>
</reference>
<organism evidence="1 2">
    <name type="scientific">Thermomonospora echinospora</name>
    <dbReference type="NCBI Taxonomy" id="1992"/>
    <lineage>
        <taxon>Bacteria</taxon>
        <taxon>Bacillati</taxon>
        <taxon>Actinomycetota</taxon>
        <taxon>Actinomycetes</taxon>
        <taxon>Streptosporangiales</taxon>
        <taxon>Thermomonosporaceae</taxon>
        <taxon>Thermomonospora</taxon>
    </lineage>
</organism>
<dbReference type="InterPro" id="IPR029033">
    <property type="entry name" value="His_PPase_superfam"/>
</dbReference>
<evidence type="ECO:0000313" key="1">
    <source>
        <dbReference type="EMBL" id="SEF92818.1"/>
    </source>
</evidence>
<gene>
    <name evidence="1" type="ORF">SAMN04489712_102538</name>
</gene>
<dbReference type="InterPro" id="IPR050275">
    <property type="entry name" value="PGM_Phosphatase"/>
</dbReference>
<accession>A0A1H5W0K6</accession>
<dbReference type="EMBL" id="FNVO01000002">
    <property type="protein sequence ID" value="SEF92818.1"/>
    <property type="molecule type" value="Genomic_DNA"/>
</dbReference>
<dbReference type="SUPFAM" id="SSF53254">
    <property type="entry name" value="Phosphoglycerate mutase-like"/>
    <property type="match status" value="1"/>
</dbReference>